<dbReference type="GeneID" id="30013446"/>
<dbReference type="InterPro" id="IPR036864">
    <property type="entry name" value="Zn2-C6_fun-type_DNA-bd_sf"/>
</dbReference>
<gene>
    <name evidence="6" type="ORF">AYL99_09278</name>
</gene>
<dbReference type="SUPFAM" id="SSF57701">
    <property type="entry name" value="Zn2/Cys6 DNA-binding domain"/>
    <property type="match status" value="1"/>
</dbReference>
<keyword evidence="2" id="KW-0238">DNA-binding</keyword>
<dbReference type="GO" id="GO:0000981">
    <property type="term" value="F:DNA-binding transcription factor activity, RNA polymerase II-specific"/>
    <property type="evidence" value="ECO:0007669"/>
    <property type="project" value="InterPro"/>
</dbReference>
<comment type="caution">
    <text evidence="6">The sequence shown here is derived from an EMBL/GenBank/DDBJ whole genome shotgun (WGS) entry which is preliminary data.</text>
</comment>
<evidence type="ECO:0000256" key="3">
    <source>
        <dbReference type="ARBA" id="ARBA00023163"/>
    </source>
</evidence>
<reference evidence="6 7" key="1">
    <citation type="submission" date="2016-04" db="EMBL/GenBank/DDBJ databases">
        <title>Draft genome of Fonsecaea erecta CBS 125763.</title>
        <authorList>
            <person name="Weiss V.A."/>
            <person name="Vicente V.A."/>
            <person name="Raittz R.T."/>
            <person name="Moreno L.F."/>
            <person name="De Souza E.M."/>
            <person name="Pedrosa F.O."/>
            <person name="Steffens M.B."/>
            <person name="Faoro H."/>
            <person name="Tadra-Sfeir M.Z."/>
            <person name="Najafzadeh M.J."/>
            <person name="Felipe M.S."/>
            <person name="Teixeira M."/>
            <person name="Sun J."/>
            <person name="Xi L."/>
            <person name="Gomes R."/>
            <person name="De Azevedo C.M."/>
            <person name="Salgado C.G."/>
            <person name="Da Silva M.B."/>
            <person name="Nascimento M.F."/>
            <person name="Queiroz-Telles F."/>
            <person name="Attili D.S."/>
            <person name="Gorbushina A."/>
        </authorList>
    </citation>
    <scope>NUCLEOTIDE SEQUENCE [LARGE SCALE GENOMIC DNA]</scope>
    <source>
        <strain evidence="6 7">CBS 125763</strain>
    </source>
</reference>
<dbReference type="PROSITE" id="PS00463">
    <property type="entry name" value="ZN2_CY6_FUNGAL_1"/>
    <property type="match status" value="1"/>
</dbReference>
<evidence type="ECO:0000313" key="7">
    <source>
        <dbReference type="Proteomes" id="UP000078343"/>
    </source>
</evidence>
<dbReference type="InterPro" id="IPR001138">
    <property type="entry name" value="Zn2Cys6_DnaBD"/>
</dbReference>
<feature type="domain" description="Zn(2)-C6 fungal-type" evidence="5">
    <location>
        <begin position="7"/>
        <end position="37"/>
    </location>
</feature>
<keyword evidence="4" id="KW-0539">Nucleus</keyword>
<name>A0A178Z8J0_9EURO</name>
<dbReference type="PROSITE" id="PS50048">
    <property type="entry name" value="ZN2_CY6_FUNGAL_2"/>
    <property type="match status" value="1"/>
</dbReference>
<evidence type="ECO:0000256" key="2">
    <source>
        <dbReference type="ARBA" id="ARBA00023125"/>
    </source>
</evidence>
<dbReference type="EMBL" id="LVYI01000009">
    <property type="protein sequence ID" value="OAP56099.1"/>
    <property type="molecule type" value="Genomic_DNA"/>
</dbReference>
<keyword evidence="1" id="KW-0805">Transcription regulation</keyword>
<dbReference type="PANTHER" id="PTHR38791:SF1">
    <property type="entry name" value="TRANSCRIPTION FACTOR, PUTATIVE-RELATED"/>
    <property type="match status" value="1"/>
</dbReference>
<sequence>MSFSSRACQTCKIRRVKCDETKPTCLRCMKSGQICLITSVVEQPGFVINVENAYASGRVKRPRGPRSSLTSLRPQFDLEARALASFWQDHVTALDDVPDVAKSLCACISAWKTSGTESPMVDLALSSTALAVFSQVKQHPGAGVEASRRYSRLLRMVKERIAAFDSSTCVPSIEVIDACLLTMFLMGRYEAAMPITSSTALRQRSLHHEGALATLKIWTQSQDSVLEATPIIRYGRRGLIRSLMRWNLHLPQWILDGERFGERGLELAFDRVFVAAVNLHHASGQLSLQDDGLSAVVLDLVNEARELDDSIRDWTNSLPLAWTYQRHTLANPGPWPKRHFYSPTVYSFQTVGYASVWSQYFATRMLINSTRLKLLEICRRHSSLGPQFGQSEWLESSILLKSMADRLAFTIPFALGRIKVPEESTTESSLVILEPDSDPKSCFPALTVWQLTLASSLERIDQKQQQWFRSETAQLGSRIADRILESAETDEWPVL</sequence>
<dbReference type="Gene3D" id="4.10.240.10">
    <property type="entry name" value="Zn(2)-C6 fungal-type DNA-binding domain"/>
    <property type="match status" value="1"/>
</dbReference>
<dbReference type="Pfam" id="PF00172">
    <property type="entry name" value="Zn_clus"/>
    <property type="match status" value="1"/>
</dbReference>
<dbReference type="GO" id="GO:0008270">
    <property type="term" value="F:zinc ion binding"/>
    <property type="evidence" value="ECO:0007669"/>
    <property type="project" value="InterPro"/>
</dbReference>
<keyword evidence="7" id="KW-1185">Reference proteome</keyword>
<evidence type="ECO:0000256" key="1">
    <source>
        <dbReference type="ARBA" id="ARBA00023015"/>
    </source>
</evidence>
<organism evidence="6 7">
    <name type="scientific">Fonsecaea erecta</name>
    <dbReference type="NCBI Taxonomy" id="1367422"/>
    <lineage>
        <taxon>Eukaryota</taxon>
        <taxon>Fungi</taxon>
        <taxon>Dikarya</taxon>
        <taxon>Ascomycota</taxon>
        <taxon>Pezizomycotina</taxon>
        <taxon>Eurotiomycetes</taxon>
        <taxon>Chaetothyriomycetidae</taxon>
        <taxon>Chaetothyriales</taxon>
        <taxon>Herpotrichiellaceae</taxon>
        <taxon>Fonsecaea</taxon>
    </lineage>
</organism>
<keyword evidence="3" id="KW-0804">Transcription</keyword>
<proteinExistence type="predicted"/>
<dbReference type="GO" id="GO:0003677">
    <property type="term" value="F:DNA binding"/>
    <property type="evidence" value="ECO:0007669"/>
    <property type="project" value="UniProtKB-KW"/>
</dbReference>
<dbReference type="CDD" id="cd00067">
    <property type="entry name" value="GAL4"/>
    <property type="match status" value="1"/>
</dbReference>
<dbReference type="SMART" id="SM00066">
    <property type="entry name" value="GAL4"/>
    <property type="match status" value="1"/>
</dbReference>
<accession>A0A178Z8J0</accession>
<dbReference type="PANTHER" id="PTHR38791">
    <property type="entry name" value="ZN(II)2CYS6 TRANSCRIPTION FACTOR (EUROFUNG)-RELATED-RELATED"/>
    <property type="match status" value="1"/>
</dbReference>
<dbReference type="OrthoDB" id="2991872at2759"/>
<protein>
    <recommendedName>
        <fullName evidence="5">Zn(2)-C6 fungal-type domain-containing protein</fullName>
    </recommendedName>
</protein>
<dbReference type="RefSeq" id="XP_018689466.1">
    <property type="nucleotide sequence ID" value="XM_018840785.1"/>
</dbReference>
<dbReference type="AlphaFoldDB" id="A0A178Z8J0"/>
<evidence type="ECO:0000256" key="4">
    <source>
        <dbReference type="ARBA" id="ARBA00023242"/>
    </source>
</evidence>
<dbReference type="Proteomes" id="UP000078343">
    <property type="component" value="Unassembled WGS sequence"/>
</dbReference>
<dbReference type="InterPro" id="IPR053175">
    <property type="entry name" value="DHMBA_Reg_Transcription_Factor"/>
</dbReference>
<evidence type="ECO:0000259" key="5">
    <source>
        <dbReference type="PROSITE" id="PS50048"/>
    </source>
</evidence>
<evidence type="ECO:0000313" key="6">
    <source>
        <dbReference type="EMBL" id="OAP56099.1"/>
    </source>
</evidence>
<dbReference type="STRING" id="1367422.A0A178Z8J0"/>